<evidence type="ECO:0000259" key="5">
    <source>
        <dbReference type="Pfam" id="PF01258"/>
    </source>
</evidence>
<accession>A0ABT0Q8S7</accession>
<gene>
    <name evidence="6" type="ORF">M3P21_18800</name>
</gene>
<dbReference type="EMBL" id="JAMFMB010000031">
    <property type="protein sequence ID" value="MCL6285583.1"/>
    <property type="molecule type" value="Genomic_DNA"/>
</dbReference>
<protein>
    <submittedName>
        <fullName evidence="6">TraR/DksA C4-type zinc finger protein</fullName>
    </submittedName>
</protein>
<dbReference type="PROSITE" id="PS51128">
    <property type="entry name" value="ZF_DKSA_2"/>
    <property type="match status" value="1"/>
</dbReference>
<feature type="domain" description="Zinc finger DksA/TraR C4-type" evidence="5">
    <location>
        <begin position="33"/>
        <end position="66"/>
    </location>
</feature>
<sequence length="69" mass="7328">MDERFVELAEKAVDAERANGVSRVSAALAANGSGMCDDCGEEIEAARRAAAPFARRCVPCQRLAERGCV</sequence>
<feature type="zinc finger region" description="dksA C4-type" evidence="4">
    <location>
        <begin position="36"/>
        <end position="60"/>
    </location>
</feature>
<dbReference type="Proteomes" id="UP001203880">
    <property type="component" value="Unassembled WGS sequence"/>
</dbReference>
<comment type="caution">
    <text evidence="6">The sequence shown here is derived from an EMBL/GenBank/DDBJ whole genome shotgun (WGS) entry which is preliminary data.</text>
</comment>
<keyword evidence="3" id="KW-0862">Zinc</keyword>
<keyword evidence="7" id="KW-1185">Reference proteome</keyword>
<dbReference type="InterPro" id="IPR020458">
    <property type="entry name" value="Znf_DskA_TraR_CS"/>
</dbReference>
<keyword evidence="1" id="KW-0479">Metal-binding</keyword>
<evidence type="ECO:0000313" key="7">
    <source>
        <dbReference type="Proteomes" id="UP001203880"/>
    </source>
</evidence>
<dbReference type="RefSeq" id="WP_249712499.1">
    <property type="nucleotide sequence ID" value="NZ_JAMFMB010000031.1"/>
</dbReference>
<keyword evidence="2" id="KW-0863">Zinc-finger</keyword>
<dbReference type="Gene3D" id="1.20.120.910">
    <property type="entry name" value="DksA, coiled-coil domain"/>
    <property type="match status" value="1"/>
</dbReference>
<evidence type="ECO:0000256" key="3">
    <source>
        <dbReference type="ARBA" id="ARBA00022833"/>
    </source>
</evidence>
<evidence type="ECO:0000256" key="1">
    <source>
        <dbReference type="ARBA" id="ARBA00022723"/>
    </source>
</evidence>
<evidence type="ECO:0000313" key="6">
    <source>
        <dbReference type="EMBL" id="MCL6285583.1"/>
    </source>
</evidence>
<name>A0ABT0Q8S7_9RHOB</name>
<proteinExistence type="predicted"/>
<evidence type="ECO:0000256" key="4">
    <source>
        <dbReference type="PROSITE-ProRule" id="PRU00510"/>
    </source>
</evidence>
<dbReference type="Pfam" id="PF01258">
    <property type="entry name" value="zf-dskA_traR"/>
    <property type="match status" value="1"/>
</dbReference>
<dbReference type="SUPFAM" id="SSF57716">
    <property type="entry name" value="Glucocorticoid receptor-like (DNA-binding domain)"/>
    <property type="match status" value="1"/>
</dbReference>
<evidence type="ECO:0000256" key="2">
    <source>
        <dbReference type="ARBA" id="ARBA00022771"/>
    </source>
</evidence>
<reference evidence="6" key="1">
    <citation type="submission" date="2022-05" db="EMBL/GenBank/DDBJ databases">
        <authorList>
            <person name="Park J.-S."/>
        </authorList>
    </citation>
    <scope>NUCLEOTIDE SEQUENCE</scope>
    <source>
        <strain evidence="6">2012CJ41-6</strain>
    </source>
</reference>
<dbReference type="PROSITE" id="PS01102">
    <property type="entry name" value="ZF_DKSA_1"/>
    <property type="match status" value="1"/>
</dbReference>
<organism evidence="6 7">
    <name type="scientific">Ruegeria spongiae</name>
    <dbReference type="NCBI Taxonomy" id="2942209"/>
    <lineage>
        <taxon>Bacteria</taxon>
        <taxon>Pseudomonadati</taxon>
        <taxon>Pseudomonadota</taxon>
        <taxon>Alphaproteobacteria</taxon>
        <taxon>Rhodobacterales</taxon>
        <taxon>Roseobacteraceae</taxon>
        <taxon>Ruegeria</taxon>
    </lineage>
</organism>
<dbReference type="InterPro" id="IPR000962">
    <property type="entry name" value="Znf_DskA_TraR"/>
</dbReference>